<evidence type="ECO:0008006" key="3">
    <source>
        <dbReference type="Google" id="ProtNLM"/>
    </source>
</evidence>
<organism evidence="1 2">
    <name type="scientific">Candidatus Glassbacteria bacterium RIFCSPLOWO2_12_FULL_58_11</name>
    <dbReference type="NCBI Taxonomy" id="1817867"/>
    <lineage>
        <taxon>Bacteria</taxon>
        <taxon>Candidatus Glassiibacteriota</taxon>
    </lineage>
</organism>
<dbReference type="SUPFAM" id="SSF158682">
    <property type="entry name" value="TerB-like"/>
    <property type="match status" value="1"/>
</dbReference>
<sequence length="156" mass="17718">MTRVSDLLILTPNFILEPARELTEEELIDYIAVLHEVARIHGVTMEEKKFETYLISSLGVNTKIVQKALQIAADQSNAFGNLVARIKDPAFRVCLFRDAYLMFRQDKVVDQVEWLALDRLGGALGLPEKLSRKVIQLVDDLIQLQHEFHKLASSAE</sequence>
<accession>A0A1F5YXZ6</accession>
<dbReference type="Gene3D" id="1.10.3680.10">
    <property type="entry name" value="TerB-like"/>
    <property type="match status" value="1"/>
</dbReference>
<evidence type="ECO:0000313" key="1">
    <source>
        <dbReference type="EMBL" id="OGG04762.1"/>
    </source>
</evidence>
<name>A0A1F5YXZ6_9BACT</name>
<dbReference type="AlphaFoldDB" id="A0A1F5YXZ6"/>
<dbReference type="EMBL" id="MFIX01000092">
    <property type="protein sequence ID" value="OGG04762.1"/>
    <property type="molecule type" value="Genomic_DNA"/>
</dbReference>
<dbReference type="InterPro" id="IPR029024">
    <property type="entry name" value="TerB-like"/>
</dbReference>
<comment type="caution">
    <text evidence="1">The sequence shown here is derived from an EMBL/GenBank/DDBJ whole genome shotgun (WGS) entry which is preliminary data.</text>
</comment>
<dbReference type="Proteomes" id="UP000179129">
    <property type="component" value="Unassembled WGS sequence"/>
</dbReference>
<reference evidence="1 2" key="1">
    <citation type="journal article" date="2016" name="Nat. Commun.">
        <title>Thousands of microbial genomes shed light on interconnected biogeochemical processes in an aquifer system.</title>
        <authorList>
            <person name="Anantharaman K."/>
            <person name="Brown C.T."/>
            <person name="Hug L.A."/>
            <person name="Sharon I."/>
            <person name="Castelle C.J."/>
            <person name="Probst A.J."/>
            <person name="Thomas B.C."/>
            <person name="Singh A."/>
            <person name="Wilkins M.J."/>
            <person name="Karaoz U."/>
            <person name="Brodie E.L."/>
            <person name="Williams K.H."/>
            <person name="Hubbard S.S."/>
            <person name="Banfield J.F."/>
        </authorList>
    </citation>
    <scope>NUCLEOTIDE SEQUENCE [LARGE SCALE GENOMIC DNA]</scope>
</reference>
<evidence type="ECO:0000313" key="2">
    <source>
        <dbReference type="Proteomes" id="UP000179129"/>
    </source>
</evidence>
<protein>
    <recommendedName>
        <fullName evidence="3">Co-chaperone DjlA N-terminal domain-containing protein</fullName>
    </recommendedName>
</protein>
<gene>
    <name evidence="1" type="ORF">A3F83_03520</name>
</gene>
<proteinExistence type="predicted"/>